<protein>
    <submittedName>
        <fullName evidence="2">Excisionase family DNA binding protein</fullName>
    </submittedName>
</protein>
<feature type="domain" description="Helix-turn-helix" evidence="1">
    <location>
        <begin position="87"/>
        <end position="134"/>
    </location>
</feature>
<name>A0A852U5V0_9ACTN</name>
<evidence type="ECO:0000259" key="1">
    <source>
        <dbReference type="Pfam" id="PF12728"/>
    </source>
</evidence>
<dbReference type="InterPro" id="IPR041657">
    <property type="entry name" value="HTH_17"/>
</dbReference>
<gene>
    <name evidence="2" type="ORF">HDA32_005363</name>
</gene>
<evidence type="ECO:0000313" key="2">
    <source>
        <dbReference type="EMBL" id="NYE50243.1"/>
    </source>
</evidence>
<keyword evidence="3" id="KW-1185">Reference proteome</keyword>
<dbReference type="Proteomes" id="UP000589036">
    <property type="component" value="Unassembled WGS sequence"/>
</dbReference>
<comment type="caution">
    <text evidence="2">The sequence shown here is derived from an EMBL/GenBank/DDBJ whole genome shotgun (WGS) entry which is preliminary data.</text>
</comment>
<accession>A0A852U5V0</accession>
<evidence type="ECO:0000313" key="3">
    <source>
        <dbReference type="Proteomes" id="UP000589036"/>
    </source>
</evidence>
<organism evidence="2 3">
    <name type="scientific">Spinactinospora alkalitolerans</name>
    <dbReference type="NCBI Taxonomy" id="687207"/>
    <lineage>
        <taxon>Bacteria</taxon>
        <taxon>Bacillati</taxon>
        <taxon>Actinomycetota</taxon>
        <taxon>Actinomycetes</taxon>
        <taxon>Streptosporangiales</taxon>
        <taxon>Nocardiopsidaceae</taxon>
        <taxon>Spinactinospora</taxon>
    </lineage>
</organism>
<dbReference type="AlphaFoldDB" id="A0A852U5V0"/>
<reference evidence="2 3" key="1">
    <citation type="submission" date="2020-07" db="EMBL/GenBank/DDBJ databases">
        <title>Sequencing the genomes of 1000 actinobacteria strains.</title>
        <authorList>
            <person name="Klenk H.-P."/>
        </authorList>
    </citation>
    <scope>NUCLEOTIDE SEQUENCE [LARGE SCALE GENOMIC DNA]</scope>
    <source>
        <strain evidence="2 3">CXB654</strain>
    </source>
</reference>
<dbReference type="EMBL" id="JACCCC010000001">
    <property type="protein sequence ID" value="NYE50243.1"/>
    <property type="molecule type" value="Genomic_DNA"/>
</dbReference>
<proteinExistence type="predicted"/>
<dbReference type="Pfam" id="PF12728">
    <property type="entry name" value="HTH_17"/>
    <property type="match status" value="1"/>
</dbReference>
<sequence length="141" mass="14907">MSTGPRHQDLSALLRADGSVVVPAEVAGEVLRALMRDTTVRVRADGGEVSNGLRTLLYALHNAAEHPRHDPPGSGSGSATAAPGNVVSVTEAAALLECSPRWVRHLISTGRLSARRAGARCWLVDHTSLDAYRKGTHGQDI</sequence>
<dbReference type="RefSeq" id="WP_179645753.1">
    <property type="nucleotide sequence ID" value="NZ_BAAAYY010000014.1"/>
</dbReference>